<dbReference type="SMART" id="SM00471">
    <property type="entry name" value="HDc"/>
    <property type="match status" value="1"/>
</dbReference>
<feature type="binding site" evidence="9">
    <location>
        <position position="504"/>
    </location>
    <ligand>
        <name>AMP</name>
        <dbReference type="ChEBI" id="CHEBI:456215"/>
    </ligand>
</feature>
<evidence type="ECO:0000256" key="4">
    <source>
        <dbReference type="ARBA" id="ARBA00022801"/>
    </source>
</evidence>
<comment type="cofactor">
    <cofactor evidence="11">
        <name>a divalent metal cation</name>
        <dbReference type="ChEBI" id="CHEBI:60240"/>
    </cofactor>
    <text evidence="11">Binds 2 divalent metal cations per subunit. Site 1 may preferentially bind zinc ions, while site 2 has a preference for magnesium and/or manganese ions.</text>
</comment>
<evidence type="ECO:0000313" key="14">
    <source>
        <dbReference type="EMBL" id="CAL1598026.1"/>
    </source>
</evidence>
<evidence type="ECO:0000256" key="2">
    <source>
        <dbReference type="ARBA" id="ARBA00022535"/>
    </source>
</evidence>
<feature type="binding site" evidence="10">
    <location>
        <position position="395"/>
    </location>
    <ligand>
        <name>Zn(2+)</name>
        <dbReference type="ChEBI" id="CHEBI:29105"/>
        <label>1</label>
    </ligand>
</feature>
<name>A0AAV2L961_KNICA</name>
<feature type="binding site" evidence="9">
    <location>
        <begin position="354"/>
        <end position="358"/>
    </location>
    <ligand>
        <name>AMP</name>
        <dbReference type="ChEBI" id="CHEBI:456215"/>
    </ligand>
</feature>
<keyword evidence="4 11" id="KW-0378">Hydrolase</keyword>
<evidence type="ECO:0000256" key="10">
    <source>
        <dbReference type="PIRSR" id="PIRSR623088-3"/>
    </source>
</evidence>
<evidence type="ECO:0000256" key="1">
    <source>
        <dbReference type="ARBA" id="ARBA00000583"/>
    </source>
</evidence>
<feature type="binding site" evidence="10">
    <location>
        <position position="394"/>
    </location>
    <ligand>
        <name>Zn(2+)</name>
        <dbReference type="ChEBI" id="CHEBI:29105"/>
        <label>1</label>
    </ligand>
</feature>
<dbReference type="EC" id="3.1.4.-" evidence="11"/>
<feature type="binding site" evidence="10">
    <location>
        <position position="358"/>
    </location>
    <ligand>
        <name>Zn(2+)</name>
        <dbReference type="ChEBI" id="CHEBI:29105"/>
        <label>1</label>
    </ligand>
</feature>
<comment type="pathway">
    <text evidence="5">Purine metabolism; 3',5'-cyclic GMP degradation; GMP from 3',5'-cyclic GMP: step 1/1.</text>
</comment>
<gene>
    <name evidence="14" type="ORF">KC01_LOCUS26478</name>
</gene>
<dbReference type="Gene3D" id="1.10.1300.10">
    <property type="entry name" value="3'5'-cyclic nucleotide phosphodiesterase, catalytic domain"/>
    <property type="match status" value="1"/>
</dbReference>
<evidence type="ECO:0000256" key="3">
    <source>
        <dbReference type="ARBA" id="ARBA00022723"/>
    </source>
</evidence>
<dbReference type="PROSITE" id="PS00126">
    <property type="entry name" value="PDEASE_I_1"/>
    <property type="match status" value="1"/>
</dbReference>
<dbReference type="CDD" id="cd00077">
    <property type="entry name" value="HDc"/>
    <property type="match status" value="1"/>
</dbReference>
<comment type="catalytic activity">
    <reaction evidence="1">
        <text>3',5'-cyclic GMP + H2O = GMP + H(+)</text>
        <dbReference type="Rhea" id="RHEA:16957"/>
        <dbReference type="ChEBI" id="CHEBI:15377"/>
        <dbReference type="ChEBI" id="CHEBI:15378"/>
        <dbReference type="ChEBI" id="CHEBI:57746"/>
        <dbReference type="ChEBI" id="CHEBI:58115"/>
        <dbReference type="EC" id="3.1.4.35"/>
    </reaction>
</comment>
<dbReference type="GO" id="GO:0007165">
    <property type="term" value="P:signal transduction"/>
    <property type="evidence" value="ECO:0007669"/>
    <property type="project" value="InterPro"/>
</dbReference>
<evidence type="ECO:0000256" key="6">
    <source>
        <dbReference type="ARBA" id="ARBA00058791"/>
    </source>
</evidence>
<evidence type="ECO:0000256" key="12">
    <source>
        <dbReference type="SAM" id="Coils"/>
    </source>
</evidence>
<evidence type="ECO:0000256" key="7">
    <source>
        <dbReference type="ARBA" id="ARBA00061167"/>
    </source>
</evidence>
<keyword evidence="3 10" id="KW-0479">Metal-binding</keyword>
<dbReference type="InterPro" id="IPR002073">
    <property type="entry name" value="PDEase_catalytic_dom"/>
</dbReference>
<dbReference type="GO" id="GO:0047555">
    <property type="term" value="F:3',5'-cyclic-GMP phosphodiesterase activity"/>
    <property type="evidence" value="ECO:0007669"/>
    <property type="project" value="UniProtKB-EC"/>
</dbReference>
<dbReference type="InterPro" id="IPR023088">
    <property type="entry name" value="PDEase"/>
</dbReference>
<sequence>MATKTIHFVVNGHEETAEFGLSSSDRDVQELFRATAEVGADHILKLFSSNGQLLKISASLQQNQRSAPYRLQLESCKSSPYRLQLESSRVMKELPLQAAARLMKELPLQAAARVMLQLESCKSTPYRLQLESCKSTPYRLQLESCADVAGVAMPTQLVAMETRVQQLETRVMELNRSPELLHELDQEVEDFKRKLQSVEHLSWMGLFRDNTEKFIHKTGPRLTTAHATRVSSHATPVSSHATPVSAHATPASVERQKLRTRFLNMRLETAACFCVRVQFKQLCVCSSLQVSEEVREHLKTPVFDNWQWEDSEMLVLLQTMFEDLGFVSEFQMETSILQNFLLEVHRHYNSIPFHNFSHCFCVTQMMYGLIWITELRTKLSRTDLLIMITSALCHDLDHPGYNNVYQINAQTDLALRYNDISPLENHHCAVAFSILSKPACNILKNVTSDQYKQIRSGMIKCILATDMARHNEILNKFKSFQPAFDFSNKEHKEVLMKILVKVSDISNEARPVSVAEPWLDCLLQEFFNQSDTEKSRGLPVTPFMDRDKVSKPSSQTNFITFVLLPLFTELTKLFPCLELHILEPVRRALEYYGDLEKASNLKH</sequence>
<keyword evidence="15" id="KW-1185">Reference proteome</keyword>
<dbReference type="Pfam" id="PF00233">
    <property type="entry name" value="PDEase_I"/>
    <property type="match status" value="1"/>
</dbReference>
<evidence type="ECO:0000313" key="15">
    <source>
        <dbReference type="Proteomes" id="UP001497482"/>
    </source>
</evidence>
<protein>
    <recommendedName>
        <fullName evidence="11">Phosphodiesterase</fullName>
        <ecNumber evidence="11">3.1.4.-</ecNumber>
    </recommendedName>
</protein>
<feature type="coiled-coil region" evidence="12">
    <location>
        <begin position="157"/>
        <end position="201"/>
    </location>
</feature>
<comment type="similarity">
    <text evidence="7">Belongs to the cyclic nucleotide phosphodiesterase family. PDE9 subfamily.</text>
</comment>
<keyword evidence="2" id="KW-0140">cGMP</keyword>
<dbReference type="PROSITE" id="PS51845">
    <property type="entry name" value="PDEASE_I_2"/>
    <property type="match status" value="1"/>
</dbReference>
<dbReference type="FunFam" id="1.10.1300.10:FF:000006">
    <property type="entry name" value="Phosphodiesterase 9A"/>
    <property type="match status" value="1"/>
</dbReference>
<dbReference type="InterPro" id="IPR003607">
    <property type="entry name" value="HD/PDEase_dom"/>
</dbReference>
<dbReference type="Proteomes" id="UP001497482">
    <property type="component" value="Chromosome 22"/>
</dbReference>
<dbReference type="AlphaFoldDB" id="A0AAV2L961"/>
<dbReference type="PRINTS" id="PR00387">
    <property type="entry name" value="PDIESTERASE1"/>
</dbReference>
<dbReference type="SUPFAM" id="SSF109604">
    <property type="entry name" value="HD-domain/PDEase-like"/>
    <property type="match status" value="1"/>
</dbReference>
<evidence type="ECO:0000256" key="11">
    <source>
        <dbReference type="RuleBase" id="RU363067"/>
    </source>
</evidence>
<keyword evidence="12" id="KW-0175">Coiled coil</keyword>
<comment type="function">
    <text evidence="6">Specifically hydrolyzes the second messenger cGMP, which is a key regulator of many important physiological processes. Highly specific: compared to other members of the cyclic nucleotide phosphodiesterase family, has the highest affinity and selectivity for cGMP. Specifically regulates natriuretic-peptide-dependent cGMP signaling in heart, acting as a regulator of cardiac hypertrophy in myocytes and muscle. Does not regulate nitric oxide-dependent cGMP in heart. Additional experiments are required to confirm whether its ability to hydrolyze natriuretic-peptide-dependent cGMP is specific to heart or is a general feature of the protein. In brain, involved in cognitive function, such as learning and long-term memory.</text>
</comment>
<feature type="binding site" evidence="10">
    <location>
        <position position="395"/>
    </location>
    <ligand>
        <name>Zn(2+)</name>
        <dbReference type="ChEBI" id="CHEBI:29105"/>
        <label>2</label>
    </ligand>
</feature>
<evidence type="ECO:0000256" key="5">
    <source>
        <dbReference type="ARBA" id="ARBA00037913"/>
    </source>
</evidence>
<reference evidence="14 15" key="1">
    <citation type="submission" date="2024-04" db="EMBL/GenBank/DDBJ databases">
        <authorList>
            <person name="Waldvogel A.-M."/>
            <person name="Schoenle A."/>
        </authorList>
    </citation>
    <scope>NUCLEOTIDE SEQUENCE [LARGE SCALE GENOMIC DNA]</scope>
</reference>
<feature type="binding site" evidence="9">
    <location>
        <position position="555"/>
    </location>
    <ligand>
        <name>AMP</name>
        <dbReference type="ChEBI" id="CHEBI:456215"/>
    </ligand>
</feature>
<feature type="binding site" evidence="10">
    <location>
        <position position="504"/>
    </location>
    <ligand>
        <name>Zn(2+)</name>
        <dbReference type="ChEBI" id="CHEBI:29105"/>
        <label>1</label>
    </ligand>
</feature>
<accession>A0AAV2L961</accession>
<dbReference type="InterPro" id="IPR036971">
    <property type="entry name" value="PDEase_catalytic_dom_sf"/>
</dbReference>
<proteinExistence type="inferred from homology"/>
<dbReference type="EMBL" id="OZ035844">
    <property type="protein sequence ID" value="CAL1598026.1"/>
    <property type="molecule type" value="Genomic_DNA"/>
</dbReference>
<dbReference type="GO" id="GO:0046872">
    <property type="term" value="F:metal ion binding"/>
    <property type="evidence" value="ECO:0007669"/>
    <property type="project" value="UniProtKB-KW"/>
</dbReference>
<dbReference type="InterPro" id="IPR023174">
    <property type="entry name" value="PDEase_CS"/>
</dbReference>
<feature type="active site" description="Proton donor" evidence="8">
    <location>
        <position position="354"/>
    </location>
</feature>
<evidence type="ECO:0000259" key="13">
    <source>
        <dbReference type="PROSITE" id="PS51845"/>
    </source>
</evidence>
<evidence type="ECO:0000256" key="8">
    <source>
        <dbReference type="PIRSR" id="PIRSR623088-1"/>
    </source>
</evidence>
<dbReference type="PANTHER" id="PTHR11347">
    <property type="entry name" value="CYCLIC NUCLEOTIDE PHOSPHODIESTERASE"/>
    <property type="match status" value="1"/>
</dbReference>
<evidence type="ECO:0000256" key="9">
    <source>
        <dbReference type="PIRSR" id="PIRSR623088-2"/>
    </source>
</evidence>
<organism evidence="14 15">
    <name type="scientific">Knipowitschia caucasica</name>
    <name type="common">Caucasian dwarf goby</name>
    <name type="synonym">Pomatoschistus caucasicus</name>
    <dbReference type="NCBI Taxonomy" id="637954"/>
    <lineage>
        <taxon>Eukaryota</taxon>
        <taxon>Metazoa</taxon>
        <taxon>Chordata</taxon>
        <taxon>Craniata</taxon>
        <taxon>Vertebrata</taxon>
        <taxon>Euteleostomi</taxon>
        <taxon>Actinopterygii</taxon>
        <taxon>Neopterygii</taxon>
        <taxon>Teleostei</taxon>
        <taxon>Neoteleostei</taxon>
        <taxon>Acanthomorphata</taxon>
        <taxon>Gobiaria</taxon>
        <taxon>Gobiiformes</taxon>
        <taxon>Gobioidei</taxon>
        <taxon>Gobiidae</taxon>
        <taxon>Gobiinae</taxon>
        <taxon>Knipowitschia</taxon>
    </lineage>
</organism>
<feature type="binding site" evidence="9">
    <location>
        <position position="395"/>
    </location>
    <ligand>
        <name>AMP</name>
        <dbReference type="ChEBI" id="CHEBI:456215"/>
    </ligand>
</feature>
<feature type="domain" description="PDEase" evidence="13">
    <location>
        <begin position="263"/>
        <end position="599"/>
    </location>
</feature>